<dbReference type="EMBL" id="JADOXO010000242">
    <property type="protein sequence ID" value="KAF9808493.1"/>
    <property type="molecule type" value="Genomic_DNA"/>
</dbReference>
<name>A0A8H7NXA0_9APHY</name>
<evidence type="ECO:0000256" key="1">
    <source>
        <dbReference type="SAM" id="MobiDB-lite"/>
    </source>
</evidence>
<dbReference type="AlphaFoldDB" id="A0A8H7NXA0"/>
<proteinExistence type="predicted"/>
<organism evidence="2 3">
    <name type="scientific">Rhodonia placenta</name>
    <dbReference type="NCBI Taxonomy" id="104341"/>
    <lineage>
        <taxon>Eukaryota</taxon>
        <taxon>Fungi</taxon>
        <taxon>Dikarya</taxon>
        <taxon>Basidiomycota</taxon>
        <taxon>Agaricomycotina</taxon>
        <taxon>Agaricomycetes</taxon>
        <taxon>Polyporales</taxon>
        <taxon>Adustoporiaceae</taxon>
        <taxon>Rhodonia</taxon>
    </lineage>
</organism>
<gene>
    <name evidence="2" type="ORF">IEO21_07872</name>
</gene>
<accession>A0A8H7NXA0</accession>
<feature type="region of interest" description="Disordered" evidence="1">
    <location>
        <begin position="1"/>
        <end position="31"/>
    </location>
</feature>
<evidence type="ECO:0000313" key="3">
    <source>
        <dbReference type="Proteomes" id="UP000639403"/>
    </source>
</evidence>
<evidence type="ECO:0000313" key="2">
    <source>
        <dbReference type="EMBL" id="KAF9808493.1"/>
    </source>
</evidence>
<reference evidence="2" key="2">
    <citation type="journal article" name="Front. Microbiol.">
        <title>Degradative Capacity of Two Strains of Rhodonia placenta: From Phenotype to Genotype.</title>
        <authorList>
            <person name="Kolle M."/>
            <person name="Horta M.A.C."/>
            <person name="Nowrousian M."/>
            <person name="Ohm R.A."/>
            <person name="Benz J.P."/>
            <person name="Pilgard A."/>
        </authorList>
    </citation>
    <scope>NUCLEOTIDE SEQUENCE</scope>
    <source>
        <strain evidence="2">FPRL280</strain>
    </source>
</reference>
<dbReference type="Proteomes" id="UP000639403">
    <property type="component" value="Unassembled WGS sequence"/>
</dbReference>
<reference evidence="2" key="1">
    <citation type="submission" date="2020-11" db="EMBL/GenBank/DDBJ databases">
        <authorList>
            <person name="Koelle M."/>
            <person name="Horta M.A.C."/>
            <person name="Nowrousian M."/>
            <person name="Ohm R.A."/>
            <person name="Benz P."/>
            <person name="Pilgard A."/>
        </authorList>
    </citation>
    <scope>NUCLEOTIDE SEQUENCE</scope>
    <source>
        <strain evidence="2">FPRL280</strain>
    </source>
</reference>
<protein>
    <submittedName>
        <fullName evidence="2">Uncharacterized protein</fullName>
    </submittedName>
</protein>
<comment type="caution">
    <text evidence="2">The sequence shown here is derived from an EMBL/GenBank/DDBJ whole genome shotgun (WGS) entry which is preliminary data.</text>
</comment>
<sequence>MNNEDVKSATSPDNRAGRPGTLKGGGTQHLSPKVPLEISDLIIDELGSTYQRSTLAACALTCRDWLHRSRYHIHAAVRIDCTSNIPRLTELYSPAWGLAGYVRSLSIDACDVLGDGLPAPHPWIDNARDLLRLLTKIERLSLDAIIWQDLGAEIQALLLNHYPLVKDLWMSTCDFRRPAQLVSLLQAFPRIECVRMEAMAMVSMEETIVVQDGSRKELRLQWLDVGDLCTMPSIVARWARSYEHIAIENMHFSWGCEDPAELGQLLERAGPSLKTLSITMDNRIPDALADKGPLNQFLNLGYNSGLRSLRLLLRLEPFEVEDLSWISDLIGPISSTQLRHVAIYMEVLVDDQLDRIKWDVIDSALASEQLSSLQKVELGILQRRKYGEPVDDFQEDRVKNRVTKKLPKLAARPIFEVTYQDA</sequence>